<dbReference type="GO" id="GO:0009055">
    <property type="term" value="F:electron transfer activity"/>
    <property type="evidence" value="ECO:0007669"/>
    <property type="project" value="InterPro"/>
</dbReference>
<sequence>MFNLRLIGLFLFFFFFNLSLGYAEDGEKLFKSKGCASCHSQSFDFFAPSLKTISKSYRDKRVELINFLQGKSPGLIYKEPKSMKNIVNNITKKLTPEELEALTNYLLSH</sequence>
<dbReference type="Pfam" id="PF00034">
    <property type="entry name" value="Cytochrom_C"/>
    <property type="match status" value="1"/>
</dbReference>
<dbReference type="AlphaFoldDB" id="A0A832LXW6"/>
<reference evidence="6" key="1">
    <citation type="journal article" date="2020" name="mSystems">
        <title>Genome- and Community-Level Interaction Insights into Carbon Utilization and Element Cycling Functions of Hydrothermarchaeota in Hydrothermal Sediment.</title>
        <authorList>
            <person name="Zhou Z."/>
            <person name="Liu Y."/>
            <person name="Xu W."/>
            <person name="Pan J."/>
            <person name="Luo Z.H."/>
            <person name="Li M."/>
        </authorList>
    </citation>
    <scope>NUCLEOTIDE SEQUENCE [LARGE SCALE GENOMIC DNA]</scope>
    <source>
        <strain evidence="6">SpSt-605</strain>
    </source>
</reference>
<comment type="caution">
    <text evidence="6">The sequence shown here is derived from an EMBL/GenBank/DDBJ whole genome shotgun (WGS) entry which is preliminary data.</text>
</comment>
<name>A0A832LXW6_9BACT</name>
<dbReference type="GO" id="GO:0046872">
    <property type="term" value="F:metal ion binding"/>
    <property type="evidence" value="ECO:0007669"/>
    <property type="project" value="UniProtKB-KW"/>
</dbReference>
<organism evidence="6">
    <name type="scientific">Caldimicrobium thiodismutans</name>
    <dbReference type="NCBI Taxonomy" id="1653476"/>
    <lineage>
        <taxon>Bacteria</taxon>
        <taxon>Pseudomonadati</taxon>
        <taxon>Thermodesulfobacteriota</taxon>
        <taxon>Thermodesulfobacteria</taxon>
        <taxon>Thermodesulfobacteriales</taxon>
        <taxon>Thermodesulfobacteriaceae</taxon>
        <taxon>Caldimicrobium</taxon>
    </lineage>
</organism>
<gene>
    <name evidence="6" type="ORF">ENT73_06235</name>
</gene>
<protein>
    <submittedName>
        <fullName evidence="6">C-type cytochrome</fullName>
    </submittedName>
</protein>
<dbReference type="InterPro" id="IPR009056">
    <property type="entry name" value="Cyt_c-like_dom"/>
</dbReference>
<dbReference type="InterPro" id="IPR036909">
    <property type="entry name" value="Cyt_c-like_dom_sf"/>
</dbReference>
<keyword evidence="1 4" id="KW-0349">Heme</keyword>
<dbReference type="PROSITE" id="PS51007">
    <property type="entry name" value="CYTC"/>
    <property type="match status" value="1"/>
</dbReference>
<evidence type="ECO:0000256" key="2">
    <source>
        <dbReference type="ARBA" id="ARBA00022723"/>
    </source>
</evidence>
<keyword evidence="3 4" id="KW-0408">Iron</keyword>
<dbReference type="GO" id="GO:0020037">
    <property type="term" value="F:heme binding"/>
    <property type="evidence" value="ECO:0007669"/>
    <property type="project" value="InterPro"/>
</dbReference>
<dbReference type="EMBL" id="DSZU01000111">
    <property type="protein sequence ID" value="HGV55660.1"/>
    <property type="molecule type" value="Genomic_DNA"/>
</dbReference>
<evidence type="ECO:0000256" key="4">
    <source>
        <dbReference type="PROSITE-ProRule" id="PRU00433"/>
    </source>
</evidence>
<feature type="domain" description="Cytochrome c" evidence="5">
    <location>
        <begin position="21"/>
        <end position="109"/>
    </location>
</feature>
<accession>A0A832LXW6</accession>
<dbReference type="Gene3D" id="1.10.760.10">
    <property type="entry name" value="Cytochrome c-like domain"/>
    <property type="match status" value="1"/>
</dbReference>
<evidence type="ECO:0000259" key="5">
    <source>
        <dbReference type="PROSITE" id="PS51007"/>
    </source>
</evidence>
<evidence type="ECO:0000256" key="3">
    <source>
        <dbReference type="ARBA" id="ARBA00023004"/>
    </source>
</evidence>
<evidence type="ECO:0000313" key="6">
    <source>
        <dbReference type="EMBL" id="HGV55660.1"/>
    </source>
</evidence>
<proteinExistence type="predicted"/>
<keyword evidence="2 4" id="KW-0479">Metal-binding</keyword>
<dbReference type="SUPFAM" id="SSF46626">
    <property type="entry name" value="Cytochrome c"/>
    <property type="match status" value="1"/>
</dbReference>
<evidence type="ECO:0000256" key="1">
    <source>
        <dbReference type="ARBA" id="ARBA00022617"/>
    </source>
</evidence>